<dbReference type="PROSITE" id="PS51257">
    <property type="entry name" value="PROKAR_LIPOPROTEIN"/>
    <property type="match status" value="1"/>
</dbReference>
<feature type="chain" id="PRO_5039398961" description="Lipoprotein" evidence="2">
    <location>
        <begin position="36"/>
        <end position="328"/>
    </location>
</feature>
<sequence>MIPHPFRQSHSPRNRARSTAAVAALALSVSLTACSAGSERSASDADGEAARSSRSQTELVTLQAEFQETVDRPAKPLTTNLGLKAPAGFAQADVDALAQRAISVLRRSTAPTLSKMAPDEAVDYVYAQQPAPTRFDFERDAIAGTQGRPWQWLAASRFPETPCRAKAIRVAANVKKYNGRLDDGTPAPYLTVIVEAHLVQQVPIPNRETDADEPGDTDPATVPIVSYRAVLASGFRPRGGPGFWPSVRTRTSPFGNDGCSLDEDTALLVPSTDPDVLREDLANLKSTLRNPRVSATDFTADTSAAQKKEARREYEQYRDEHCGGEPDN</sequence>
<feature type="compositionally biased region" description="Basic and acidic residues" evidence="1">
    <location>
        <begin position="306"/>
        <end position="328"/>
    </location>
</feature>
<evidence type="ECO:0000313" key="4">
    <source>
        <dbReference type="Proteomes" id="UP000281738"/>
    </source>
</evidence>
<dbReference type="EMBL" id="RKHO01000001">
    <property type="protein sequence ID" value="ROR90968.1"/>
    <property type="molecule type" value="Genomic_DNA"/>
</dbReference>
<organism evidence="3 4">
    <name type="scientific">Nocardioides aurantiacus</name>
    <dbReference type="NCBI Taxonomy" id="86796"/>
    <lineage>
        <taxon>Bacteria</taxon>
        <taxon>Bacillati</taxon>
        <taxon>Actinomycetota</taxon>
        <taxon>Actinomycetes</taxon>
        <taxon>Propionibacteriales</taxon>
        <taxon>Nocardioidaceae</taxon>
        <taxon>Nocardioides</taxon>
    </lineage>
</organism>
<dbReference type="Proteomes" id="UP000281738">
    <property type="component" value="Unassembled WGS sequence"/>
</dbReference>
<proteinExistence type="predicted"/>
<evidence type="ECO:0000313" key="3">
    <source>
        <dbReference type="EMBL" id="ROR90968.1"/>
    </source>
</evidence>
<feature type="region of interest" description="Disordered" evidence="1">
    <location>
        <begin position="293"/>
        <end position="328"/>
    </location>
</feature>
<accession>A0A3N2CU84</accession>
<keyword evidence="2" id="KW-0732">Signal</keyword>
<evidence type="ECO:0008006" key="5">
    <source>
        <dbReference type="Google" id="ProtNLM"/>
    </source>
</evidence>
<reference evidence="3 4" key="1">
    <citation type="submission" date="2018-11" db="EMBL/GenBank/DDBJ databases">
        <title>Sequencing the genomes of 1000 actinobacteria strains.</title>
        <authorList>
            <person name="Klenk H.-P."/>
        </authorList>
    </citation>
    <scope>NUCLEOTIDE SEQUENCE [LARGE SCALE GENOMIC DNA]</scope>
    <source>
        <strain evidence="3 4">DSM 12652</strain>
    </source>
</reference>
<keyword evidence="4" id="KW-1185">Reference proteome</keyword>
<name>A0A3N2CU84_9ACTN</name>
<dbReference type="AlphaFoldDB" id="A0A3N2CU84"/>
<feature type="compositionally biased region" description="Low complexity" evidence="1">
    <location>
        <begin position="294"/>
        <end position="305"/>
    </location>
</feature>
<comment type="caution">
    <text evidence="3">The sequence shown here is derived from an EMBL/GenBank/DDBJ whole genome shotgun (WGS) entry which is preliminary data.</text>
</comment>
<protein>
    <recommendedName>
        <fullName evidence="5">Lipoprotein</fullName>
    </recommendedName>
</protein>
<evidence type="ECO:0000256" key="2">
    <source>
        <dbReference type="SAM" id="SignalP"/>
    </source>
</evidence>
<feature type="region of interest" description="Disordered" evidence="1">
    <location>
        <begin position="37"/>
        <end position="56"/>
    </location>
</feature>
<feature type="signal peptide" evidence="2">
    <location>
        <begin position="1"/>
        <end position="35"/>
    </location>
</feature>
<evidence type="ECO:0000256" key="1">
    <source>
        <dbReference type="SAM" id="MobiDB-lite"/>
    </source>
</evidence>
<gene>
    <name evidence="3" type="ORF">EDD33_1825</name>
</gene>